<evidence type="ECO:0000313" key="1">
    <source>
        <dbReference type="EMBL" id="MFD0922517.1"/>
    </source>
</evidence>
<name>A0ABW3FVV0_9PSEU</name>
<dbReference type="EMBL" id="JBHTIW010000022">
    <property type="protein sequence ID" value="MFD0922517.1"/>
    <property type="molecule type" value="Genomic_DNA"/>
</dbReference>
<keyword evidence="2" id="KW-1185">Reference proteome</keyword>
<accession>A0ABW3FVV0</accession>
<evidence type="ECO:0000313" key="2">
    <source>
        <dbReference type="Proteomes" id="UP001597018"/>
    </source>
</evidence>
<gene>
    <name evidence="1" type="ORF">ACFQ16_22460</name>
</gene>
<organism evidence="1 2">
    <name type="scientific">Saccharopolyspora rosea</name>
    <dbReference type="NCBI Taxonomy" id="524884"/>
    <lineage>
        <taxon>Bacteria</taxon>
        <taxon>Bacillati</taxon>
        <taxon>Actinomycetota</taxon>
        <taxon>Actinomycetes</taxon>
        <taxon>Pseudonocardiales</taxon>
        <taxon>Pseudonocardiaceae</taxon>
        <taxon>Saccharopolyspora</taxon>
    </lineage>
</organism>
<protein>
    <submittedName>
        <fullName evidence="1">Uncharacterized protein</fullName>
    </submittedName>
</protein>
<dbReference type="RefSeq" id="WP_263252375.1">
    <property type="nucleotide sequence ID" value="NZ_BAABLT010000054.1"/>
</dbReference>
<reference evidence="2" key="1">
    <citation type="journal article" date="2019" name="Int. J. Syst. Evol. Microbiol.">
        <title>The Global Catalogue of Microorganisms (GCM) 10K type strain sequencing project: providing services to taxonomists for standard genome sequencing and annotation.</title>
        <authorList>
            <consortium name="The Broad Institute Genomics Platform"/>
            <consortium name="The Broad Institute Genome Sequencing Center for Infectious Disease"/>
            <person name="Wu L."/>
            <person name="Ma J."/>
        </authorList>
    </citation>
    <scope>NUCLEOTIDE SEQUENCE [LARGE SCALE GENOMIC DNA]</scope>
    <source>
        <strain evidence="2">CCUG 56401</strain>
    </source>
</reference>
<proteinExistence type="predicted"/>
<dbReference type="Proteomes" id="UP001597018">
    <property type="component" value="Unassembled WGS sequence"/>
</dbReference>
<comment type="caution">
    <text evidence="1">The sequence shown here is derived from an EMBL/GenBank/DDBJ whole genome shotgun (WGS) entry which is preliminary data.</text>
</comment>
<sequence length="83" mass="9479">MDDVRCERRWVGDGWREARSQRCMTNLGMLREPLAGIELDTRDHAALTWLADQDVETVALIRSLFERARAAGPMCPSRSLNSF</sequence>